<sequence>MKLTPESDKEILRRVMAEPTFEKVAEAMKRENEKRKQGVVDMLRSAGRQALKVGE</sequence>
<protein>
    <submittedName>
        <fullName evidence="1">Uncharacterized protein</fullName>
    </submittedName>
</protein>
<dbReference type="EMBL" id="JAPHAV010000007">
    <property type="protein sequence ID" value="MCX2697872.1"/>
    <property type="molecule type" value="Genomic_DNA"/>
</dbReference>
<comment type="caution">
    <text evidence="1">The sequence shown here is derived from an EMBL/GenBank/DDBJ whole genome shotgun (WGS) entry which is preliminary data.</text>
</comment>
<organism evidence="1 2">
    <name type="scientific">Ochrobactrum chromiisoli</name>
    <dbReference type="NCBI Taxonomy" id="2993941"/>
    <lineage>
        <taxon>Bacteria</taxon>
        <taxon>Pseudomonadati</taxon>
        <taxon>Pseudomonadota</taxon>
        <taxon>Alphaproteobacteria</taxon>
        <taxon>Hyphomicrobiales</taxon>
        <taxon>Brucellaceae</taxon>
        <taxon>Brucella/Ochrobactrum group</taxon>
        <taxon>Ochrobactrum</taxon>
    </lineage>
</organism>
<evidence type="ECO:0000313" key="1">
    <source>
        <dbReference type="EMBL" id="MCX2697872.1"/>
    </source>
</evidence>
<accession>A0ABT3QQJ0</accession>
<name>A0ABT3QQJ0_9HYPH</name>
<keyword evidence="2" id="KW-1185">Reference proteome</keyword>
<proteinExistence type="predicted"/>
<dbReference type="Proteomes" id="UP001301216">
    <property type="component" value="Unassembled WGS sequence"/>
</dbReference>
<gene>
    <name evidence="1" type="ORF">OPR82_14040</name>
</gene>
<dbReference type="RefSeq" id="WP_265985511.1">
    <property type="nucleotide sequence ID" value="NZ_JAPHAV010000007.1"/>
</dbReference>
<evidence type="ECO:0000313" key="2">
    <source>
        <dbReference type="Proteomes" id="UP001301216"/>
    </source>
</evidence>
<reference evidence="1 2" key="1">
    <citation type="submission" date="2022-11" db="EMBL/GenBank/DDBJ databases">
        <title>Brucella sp. YY2X, whole genome shotgun sequencing project.</title>
        <authorList>
            <person name="Yang Y."/>
        </authorList>
    </citation>
    <scope>NUCLEOTIDE SEQUENCE [LARGE SCALE GENOMIC DNA]</scope>
    <source>
        <strain evidence="1 2">YY2X</strain>
    </source>
</reference>